<dbReference type="Pfam" id="PF01399">
    <property type="entry name" value="PCI"/>
    <property type="match status" value="1"/>
</dbReference>
<feature type="compositionally biased region" description="Gly residues" evidence="4">
    <location>
        <begin position="446"/>
        <end position="471"/>
    </location>
</feature>
<evidence type="ECO:0000256" key="1">
    <source>
        <dbReference type="ARBA" id="ARBA00022490"/>
    </source>
</evidence>
<dbReference type="InterPro" id="IPR016650">
    <property type="entry name" value="eIF3e"/>
</dbReference>
<feature type="domain" description="PCI" evidence="5">
    <location>
        <begin position="218"/>
        <end position="389"/>
    </location>
</feature>
<dbReference type="SMART" id="SM00088">
    <property type="entry name" value="PINT"/>
    <property type="match status" value="1"/>
</dbReference>
<protein>
    <recommendedName>
        <fullName evidence="5">PCI domain-containing protein</fullName>
    </recommendedName>
</protein>
<evidence type="ECO:0000256" key="3">
    <source>
        <dbReference type="ARBA" id="ARBA00022917"/>
    </source>
</evidence>
<dbReference type="InterPro" id="IPR036388">
    <property type="entry name" value="WH-like_DNA-bd_sf"/>
</dbReference>
<dbReference type="OMA" id="HERFQIG"/>
<keyword evidence="7" id="KW-1185">Reference proteome</keyword>
<dbReference type="InterPro" id="IPR000717">
    <property type="entry name" value="PCI_dom"/>
</dbReference>
<feature type="region of interest" description="Disordered" evidence="4">
    <location>
        <begin position="417"/>
        <end position="487"/>
    </location>
</feature>
<dbReference type="STRING" id="691883.A0A058Z1Y8"/>
<dbReference type="PANTHER" id="PTHR10317">
    <property type="entry name" value="EUKARYOTIC TRANSLATION INITIATION FACTOR 3 SUBUNIT E"/>
    <property type="match status" value="1"/>
</dbReference>
<dbReference type="GO" id="GO:0005852">
    <property type="term" value="C:eukaryotic translation initiation factor 3 complex"/>
    <property type="evidence" value="ECO:0007669"/>
    <property type="project" value="InterPro"/>
</dbReference>
<dbReference type="RefSeq" id="XP_009497758.1">
    <property type="nucleotide sequence ID" value="XM_009499483.1"/>
</dbReference>
<feature type="compositionally biased region" description="Gly residues" evidence="4">
    <location>
        <begin position="429"/>
        <end position="439"/>
    </location>
</feature>
<accession>A0A058Z1Y8</accession>
<dbReference type="GO" id="GO:0003743">
    <property type="term" value="F:translation initiation factor activity"/>
    <property type="evidence" value="ECO:0007669"/>
    <property type="project" value="UniProtKB-KW"/>
</dbReference>
<evidence type="ECO:0000259" key="5">
    <source>
        <dbReference type="PROSITE" id="PS50250"/>
    </source>
</evidence>
<reference evidence="6" key="1">
    <citation type="submission" date="2013-04" db="EMBL/GenBank/DDBJ databases">
        <title>The Genome Sequence of Fonticula alba ATCC 38817.</title>
        <authorList>
            <consortium name="The Broad Institute Genomics Platform"/>
            <person name="Russ C."/>
            <person name="Cuomo C."/>
            <person name="Burger G."/>
            <person name="Gray M.W."/>
            <person name="Holland P.W.H."/>
            <person name="King N."/>
            <person name="Lang F.B.F."/>
            <person name="Roger A.J."/>
            <person name="Ruiz-Trillo I."/>
            <person name="Brown M."/>
            <person name="Walker B."/>
            <person name="Young S."/>
            <person name="Zeng Q."/>
            <person name="Gargeya S."/>
            <person name="Fitzgerald M."/>
            <person name="Haas B."/>
            <person name="Abouelleil A."/>
            <person name="Allen A.W."/>
            <person name="Alvarado L."/>
            <person name="Arachchi H.M."/>
            <person name="Berlin A.M."/>
            <person name="Chapman S.B."/>
            <person name="Gainer-Dewar J."/>
            <person name="Goldberg J."/>
            <person name="Griggs A."/>
            <person name="Gujja S."/>
            <person name="Hansen M."/>
            <person name="Howarth C."/>
            <person name="Imamovic A."/>
            <person name="Ireland A."/>
            <person name="Larimer J."/>
            <person name="McCowan C."/>
            <person name="Murphy C."/>
            <person name="Pearson M."/>
            <person name="Poon T.W."/>
            <person name="Priest M."/>
            <person name="Roberts A."/>
            <person name="Saif S."/>
            <person name="Shea T."/>
            <person name="Sisk P."/>
            <person name="Sykes S."/>
            <person name="Wortman J."/>
            <person name="Nusbaum C."/>
            <person name="Birren B."/>
        </authorList>
    </citation>
    <scope>NUCLEOTIDE SEQUENCE [LARGE SCALE GENOMIC DNA]</scope>
    <source>
        <strain evidence="6">ATCC 38817</strain>
    </source>
</reference>
<proteinExistence type="predicted"/>
<evidence type="ECO:0000256" key="2">
    <source>
        <dbReference type="ARBA" id="ARBA00022540"/>
    </source>
</evidence>
<organism evidence="6">
    <name type="scientific">Fonticula alba</name>
    <name type="common">Slime mold</name>
    <dbReference type="NCBI Taxonomy" id="691883"/>
    <lineage>
        <taxon>Eukaryota</taxon>
        <taxon>Rotosphaerida</taxon>
        <taxon>Fonticulaceae</taxon>
        <taxon>Fonticula</taxon>
    </lineage>
</organism>
<dbReference type="SUPFAM" id="SSF46785">
    <property type="entry name" value="Winged helix' DNA-binding domain"/>
    <property type="match status" value="1"/>
</dbReference>
<evidence type="ECO:0000313" key="7">
    <source>
        <dbReference type="Proteomes" id="UP000030693"/>
    </source>
</evidence>
<gene>
    <name evidence="6" type="ORF">H696_05663</name>
</gene>
<dbReference type="Gene3D" id="1.10.10.10">
    <property type="entry name" value="Winged helix-like DNA-binding domain superfamily/Winged helix DNA-binding domain"/>
    <property type="match status" value="1"/>
</dbReference>
<dbReference type="eggNOG" id="KOG2758">
    <property type="taxonomic scope" value="Eukaryota"/>
</dbReference>
<evidence type="ECO:0000256" key="4">
    <source>
        <dbReference type="SAM" id="MobiDB-lite"/>
    </source>
</evidence>
<keyword evidence="3" id="KW-0648">Protein biosynthesis</keyword>
<sequence>MLATDPAKSLAAAWGHLACCILTNKWDSAKEIILSLRDELSTKKLEFDLTQVLCQFLDPHLALRLIEFAEKRQVYNEKDILQAKFDIVKKTTIPDLISQVFSELYPGQPLPAEYDVDLEEKRDLLLEEYQESCGEIMPILQDGELVETLRQDGTFTLAFLISEYKEFLNEYSLVKQRAWLLHWSLFVFFNAPKTSPTASAAADEASDEDADDADDTPIETVIDDTLIDLFSTSEVFRQALQLHAPHLLRYLAVVVVIFHRRRLTLLNLMSMFNQEAHIYADPILELISCVYRKFDFDSARGKILECKAVFENDYFLNPYWDQFFEAARLFIFETYSQIHKRIDNKMLAEYLHLDMEAAERWIVNMIRNASLDAKIDSTNNVVIMGQSQRNPNAQVIEITRGQEIKNQGLLQRINELESSQNSTTSGAAGARGGAAGGKPGNKSGPKSGGLGSGGARGGAGKEGGHTAGGARGSAISSGARRQPATAH</sequence>
<feature type="compositionally biased region" description="Low complexity" evidence="4">
    <location>
        <begin position="472"/>
        <end position="481"/>
    </location>
</feature>
<dbReference type="Pfam" id="PF09440">
    <property type="entry name" value="eIF3_N"/>
    <property type="match status" value="1"/>
</dbReference>
<dbReference type="GeneID" id="20530388"/>
<dbReference type="PROSITE" id="PS50250">
    <property type="entry name" value="PCI"/>
    <property type="match status" value="1"/>
</dbReference>
<dbReference type="InterPro" id="IPR036390">
    <property type="entry name" value="WH_DNA-bd_sf"/>
</dbReference>
<dbReference type="InterPro" id="IPR019010">
    <property type="entry name" value="eIF3e_N"/>
</dbReference>
<name>A0A058Z1Y8_FONAL</name>
<dbReference type="AlphaFoldDB" id="A0A058Z1Y8"/>
<evidence type="ECO:0000313" key="6">
    <source>
        <dbReference type="EMBL" id="KCV67938.1"/>
    </source>
</evidence>
<dbReference type="Proteomes" id="UP000030693">
    <property type="component" value="Unassembled WGS sequence"/>
</dbReference>
<keyword evidence="1" id="KW-0963">Cytoplasm</keyword>
<dbReference type="SMART" id="SM01186">
    <property type="entry name" value="eIF3_N"/>
    <property type="match status" value="1"/>
</dbReference>
<keyword evidence="2" id="KW-0396">Initiation factor</keyword>
<dbReference type="EMBL" id="KB932212">
    <property type="protein sequence ID" value="KCV67938.1"/>
    <property type="molecule type" value="Genomic_DNA"/>
</dbReference>
<dbReference type="OrthoDB" id="417252at2759"/>